<evidence type="ECO:0008006" key="4">
    <source>
        <dbReference type="Google" id="ProtNLM"/>
    </source>
</evidence>
<feature type="transmembrane region" description="Helical" evidence="1">
    <location>
        <begin position="270"/>
        <end position="297"/>
    </location>
</feature>
<organism evidence="2 3">
    <name type="scientific">Candidatus Nitrospira inopinata</name>
    <dbReference type="NCBI Taxonomy" id="1715989"/>
    <lineage>
        <taxon>Bacteria</taxon>
        <taxon>Pseudomonadati</taxon>
        <taxon>Nitrospirota</taxon>
        <taxon>Nitrospiria</taxon>
        <taxon>Nitrospirales</taxon>
        <taxon>Nitrospiraceae</taxon>
        <taxon>Nitrospira</taxon>
    </lineage>
</organism>
<dbReference type="OrthoDB" id="9770040at2"/>
<dbReference type="KEGG" id="nio:NITINOP_3034"/>
<feature type="transmembrane region" description="Helical" evidence="1">
    <location>
        <begin position="146"/>
        <end position="166"/>
    </location>
</feature>
<feature type="transmembrane region" description="Helical" evidence="1">
    <location>
        <begin position="115"/>
        <end position="134"/>
    </location>
</feature>
<dbReference type="STRING" id="1715989.NITINOP_3034"/>
<feature type="transmembrane region" description="Helical" evidence="1">
    <location>
        <begin position="363"/>
        <end position="388"/>
    </location>
</feature>
<feature type="transmembrane region" description="Helical" evidence="1">
    <location>
        <begin position="24"/>
        <end position="43"/>
    </location>
</feature>
<proteinExistence type="predicted"/>
<dbReference type="RefSeq" id="WP_158023437.1">
    <property type="nucleotide sequence ID" value="NZ_LN885086.1"/>
</dbReference>
<accession>A0A0S4KZH9</accession>
<keyword evidence="1" id="KW-1133">Transmembrane helix</keyword>
<keyword evidence="3" id="KW-1185">Reference proteome</keyword>
<feature type="transmembrane region" description="Helical" evidence="1">
    <location>
        <begin position="336"/>
        <end position="357"/>
    </location>
</feature>
<dbReference type="InterPro" id="IPR010266">
    <property type="entry name" value="NnrS"/>
</dbReference>
<dbReference type="AlphaFoldDB" id="A0A0S4KZH9"/>
<protein>
    <recommendedName>
        <fullName evidence="4">NnrS family protein</fullName>
    </recommendedName>
</protein>
<dbReference type="Pfam" id="PF05940">
    <property type="entry name" value="NnrS"/>
    <property type="match status" value="1"/>
</dbReference>
<gene>
    <name evidence="2" type="ORF">NITINOP_3034</name>
</gene>
<name>A0A0S4KZH9_9BACT</name>
<keyword evidence="1" id="KW-0472">Membrane</keyword>
<reference evidence="3" key="1">
    <citation type="submission" date="2015-09" db="EMBL/GenBank/DDBJ databases">
        <authorList>
            <person name="Daims H."/>
        </authorList>
    </citation>
    <scope>NUCLEOTIDE SEQUENCE [LARGE SCALE GENOMIC DNA]</scope>
</reference>
<dbReference type="EMBL" id="LN885086">
    <property type="protein sequence ID" value="CUQ68006.1"/>
    <property type="molecule type" value="Genomic_DNA"/>
</dbReference>
<evidence type="ECO:0000313" key="3">
    <source>
        <dbReference type="Proteomes" id="UP000066284"/>
    </source>
</evidence>
<evidence type="ECO:0000256" key="1">
    <source>
        <dbReference type="SAM" id="Phobius"/>
    </source>
</evidence>
<keyword evidence="1" id="KW-0812">Transmembrane</keyword>
<feature type="transmembrane region" description="Helical" evidence="1">
    <location>
        <begin position="178"/>
        <end position="195"/>
    </location>
</feature>
<sequence length="394" mass="42532">MSHGFDQEAPYQGPAFFSMGFRPFFLSAALFAGIAVPLWVFMFSGVEGLTVRYQPRLWHIHEMVFGFLPAVIMGFMLTAVPNWTDRPPIRGIELIGLWSLWLAGRLVIATPWVDASLAAVVDGAFLVAAAGLIWREIAMARSWRHAPMGVLVSLYALANIAFHVLTLEGRSADLPPRMALAVILVLLTVIGGRIIPNFTEEFFETRNRPERPAPFSRYDGLAILLVVLSGLVWTGSPYEKATGWLFVLAGAVNAGRLARWRGWLTWPEPLVLVLHVGYAWVVASLLLFGGSLLGIGLTPADALHALTTGAIGVMTLGVMTRASLGHTGRPRHAGPLTVTIYLLAFLGALIRVFGPAAGLASHLAMGLAAASWSGAYALFALSYGPLLLQPSLDE</sequence>
<evidence type="ECO:0000313" key="2">
    <source>
        <dbReference type="EMBL" id="CUQ68006.1"/>
    </source>
</evidence>
<feature type="transmembrane region" description="Helical" evidence="1">
    <location>
        <begin position="303"/>
        <end position="324"/>
    </location>
</feature>
<feature type="transmembrane region" description="Helical" evidence="1">
    <location>
        <begin position="63"/>
        <end position="80"/>
    </location>
</feature>
<dbReference type="Proteomes" id="UP000066284">
    <property type="component" value="Chromosome 1"/>
</dbReference>
<feature type="transmembrane region" description="Helical" evidence="1">
    <location>
        <begin position="241"/>
        <end position="258"/>
    </location>
</feature>
<feature type="transmembrane region" description="Helical" evidence="1">
    <location>
        <begin position="215"/>
        <end position="235"/>
    </location>
</feature>